<proteinExistence type="predicted"/>
<dbReference type="AlphaFoldDB" id="A0A2N6T7N7"/>
<keyword evidence="4" id="KW-1185">Reference proteome</keyword>
<feature type="transmembrane region" description="Helical" evidence="1">
    <location>
        <begin position="35"/>
        <end position="51"/>
    </location>
</feature>
<dbReference type="EMBL" id="PNHG01000002">
    <property type="protein sequence ID" value="PMC65312.1"/>
    <property type="molecule type" value="Genomic_DNA"/>
</dbReference>
<gene>
    <name evidence="3" type="ORF">CJ203_02440</name>
</gene>
<evidence type="ECO:0000259" key="2">
    <source>
        <dbReference type="Pfam" id="PF10756"/>
    </source>
</evidence>
<comment type="caution">
    <text evidence="3">The sequence shown here is derived from an EMBL/GenBank/DDBJ whole genome shotgun (WGS) entry which is preliminary data.</text>
</comment>
<dbReference type="Pfam" id="PF10756">
    <property type="entry name" value="bPH_6"/>
    <property type="match status" value="1"/>
</dbReference>
<accession>A0A2N6T7N7</accession>
<name>A0A2N6T7N7_9CORY</name>
<sequence>MTSVGRTFTPDRTHLLAVGLMTGIGLIAISWAPLYLGWALIFPVIFTMWVLKARTHVDETGIDITYLFRKNVKIPWDEFKGVSFQGMSAKAATTNGKEFPMPGVTFNSLPELSEASQGRITDVITEAAEAADGMMEVTDTEGNSVLMTKEEYEAHVQENADTEEQADKE</sequence>
<dbReference type="RefSeq" id="WP_052092973.1">
    <property type="nucleotide sequence ID" value="NZ_PNHG01000002.1"/>
</dbReference>
<dbReference type="Proteomes" id="UP000235836">
    <property type="component" value="Unassembled WGS sequence"/>
</dbReference>
<feature type="domain" description="Low molecular weight protein antigen 6 PH" evidence="2">
    <location>
        <begin position="53"/>
        <end position="121"/>
    </location>
</feature>
<keyword evidence="1" id="KW-0472">Membrane</keyword>
<evidence type="ECO:0000313" key="4">
    <source>
        <dbReference type="Proteomes" id="UP000235836"/>
    </source>
</evidence>
<organism evidence="3 4">
    <name type="scientific">Corynebacterium tuscaniense</name>
    <dbReference type="NCBI Taxonomy" id="302449"/>
    <lineage>
        <taxon>Bacteria</taxon>
        <taxon>Bacillati</taxon>
        <taxon>Actinomycetota</taxon>
        <taxon>Actinomycetes</taxon>
        <taxon>Mycobacteriales</taxon>
        <taxon>Corynebacteriaceae</taxon>
        <taxon>Corynebacterium</taxon>
    </lineage>
</organism>
<keyword evidence="1" id="KW-1133">Transmembrane helix</keyword>
<evidence type="ECO:0000256" key="1">
    <source>
        <dbReference type="SAM" id="Phobius"/>
    </source>
</evidence>
<protein>
    <recommendedName>
        <fullName evidence="2">Low molecular weight protein antigen 6 PH domain-containing protein</fullName>
    </recommendedName>
</protein>
<reference evidence="3 4" key="1">
    <citation type="submission" date="2017-09" db="EMBL/GenBank/DDBJ databases">
        <title>Bacterial strain isolated from the female urinary microbiota.</title>
        <authorList>
            <person name="Thomas-White K."/>
            <person name="Kumar N."/>
            <person name="Forster S."/>
            <person name="Putonti C."/>
            <person name="Lawley T."/>
            <person name="Wolfe A.J."/>
        </authorList>
    </citation>
    <scope>NUCLEOTIDE SEQUENCE [LARGE SCALE GENOMIC DNA]</scope>
    <source>
        <strain evidence="3 4">UMB0792</strain>
    </source>
</reference>
<keyword evidence="1" id="KW-0812">Transmembrane</keyword>
<evidence type="ECO:0000313" key="3">
    <source>
        <dbReference type="EMBL" id="PMC65312.1"/>
    </source>
</evidence>
<dbReference type="InterPro" id="IPR019692">
    <property type="entry name" value="CFP-6_PH"/>
</dbReference>